<reference evidence="1 2" key="1">
    <citation type="journal article" date="2018" name="Front. Plant Sci.">
        <title>Red Clover (Trifolium pratense) and Zigzag Clover (T. medium) - A Picture of Genomic Similarities and Differences.</title>
        <authorList>
            <person name="Dluhosova J."/>
            <person name="Istvanek J."/>
            <person name="Nedelnik J."/>
            <person name="Repkova J."/>
        </authorList>
    </citation>
    <scope>NUCLEOTIDE SEQUENCE [LARGE SCALE GENOMIC DNA]</scope>
    <source>
        <strain evidence="2">cv. 10/8</strain>
        <tissue evidence="1">Leaf</tissue>
    </source>
</reference>
<protein>
    <submittedName>
        <fullName evidence="1">Uncharacterized protein</fullName>
    </submittedName>
</protein>
<keyword evidence="2" id="KW-1185">Reference proteome</keyword>
<evidence type="ECO:0000313" key="1">
    <source>
        <dbReference type="EMBL" id="MCI88095.1"/>
    </source>
</evidence>
<sequence length="46" mass="4894">MGRTLLIRVRKLESSGISMGLVGVFFGGLKAEEDVSKNGIRSGTLI</sequence>
<accession>A0A392VMY0</accession>
<evidence type="ECO:0000313" key="2">
    <source>
        <dbReference type="Proteomes" id="UP000265520"/>
    </source>
</evidence>
<comment type="caution">
    <text evidence="1">The sequence shown here is derived from an EMBL/GenBank/DDBJ whole genome shotgun (WGS) entry which is preliminary data.</text>
</comment>
<proteinExistence type="predicted"/>
<dbReference type="EMBL" id="LXQA011183529">
    <property type="protein sequence ID" value="MCI88095.1"/>
    <property type="molecule type" value="Genomic_DNA"/>
</dbReference>
<organism evidence="1 2">
    <name type="scientific">Trifolium medium</name>
    <dbReference type="NCBI Taxonomy" id="97028"/>
    <lineage>
        <taxon>Eukaryota</taxon>
        <taxon>Viridiplantae</taxon>
        <taxon>Streptophyta</taxon>
        <taxon>Embryophyta</taxon>
        <taxon>Tracheophyta</taxon>
        <taxon>Spermatophyta</taxon>
        <taxon>Magnoliopsida</taxon>
        <taxon>eudicotyledons</taxon>
        <taxon>Gunneridae</taxon>
        <taxon>Pentapetalae</taxon>
        <taxon>rosids</taxon>
        <taxon>fabids</taxon>
        <taxon>Fabales</taxon>
        <taxon>Fabaceae</taxon>
        <taxon>Papilionoideae</taxon>
        <taxon>50 kb inversion clade</taxon>
        <taxon>NPAAA clade</taxon>
        <taxon>Hologalegina</taxon>
        <taxon>IRL clade</taxon>
        <taxon>Trifolieae</taxon>
        <taxon>Trifolium</taxon>
    </lineage>
</organism>
<dbReference type="AlphaFoldDB" id="A0A392VMY0"/>
<dbReference type="Proteomes" id="UP000265520">
    <property type="component" value="Unassembled WGS sequence"/>
</dbReference>
<feature type="non-terminal residue" evidence="1">
    <location>
        <position position="46"/>
    </location>
</feature>
<name>A0A392VMY0_9FABA</name>